<dbReference type="PANTHER" id="PTHR43289:SF6">
    <property type="entry name" value="SERINE_THREONINE-PROTEIN KINASE NEKL-3"/>
    <property type="match status" value="1"/>
</dbReference>
<dbReference type="Pfam" id="PF00069">
    <property type="entry name" value="Pkinase"/>
    <property type="match status" value="1"/>
</dbReference>
<keyword evidence="5" id="KW-0418">Kinase</keyword>
<name>A0A0P4RE32_9ACTN</name>
<dbReference type="EC" id="2.7.11.1" evidence="1"/>
<keyword evidence="6 7" id="KW-0067">ATP-binding</keyword>
<evidence type="ECO:0000313" key="11">
    <source>
        <dbReference type="Proteomes" id="UP000048965"/>
    </source>
</evidence>
<keyword evidence="2" id="KW-0723">Serine/threonine-protein kinase</keyword>
<feature type="domain" description="Protein kinase" evidence="9">
    <location>
        <begin position="68"/>
        <end position="339"/>
    </location>
</feature>
<protein>
    <recommendedName>
        <fullName evidence="1">non-specific serine/threonine protein kinase</fullName>
        <ecNumber evidence="1">2.7.11.1</ecNumber>
    </recommendedName>
</protein>
<evidence type="ECO:0000256" key="6">
    <source>
        <dbReference type="ARBA" id="ARBA00022840"/>
    </source>
</evidence>
<dbReference type="EMBL" id="BBNO01000009">
    <property type="protein sequence ID" value="GAO11913.1"/>
    <property type="molecule type" value="Genomic_DNA"/>
</dbReference>
<evidence type="ECO:0000256" key="1">
    <source>
        <dbReference type="ARBA" id="ARBA00012513"/>
    </source>
</evidence>
<feature type="region of interest" description="Disordered" evidence="8">
    <location>
        <begin position="1"/>
        <end position="62"/>
    </location>
</feature>
<dbReference type="Proteomes" id="UP000048965">
    <property type="component" value="Unassembled WGS sequence"/>
</dbReference>
<feature type="compositionally biased region" description="Pro residues" evidence="8">
    <location>
        <begin position="438"/>
        <end position="473"/>
    </location>
</feature>
<proteinExistence type="predicted"/>
<keyword evidence="4 7" id="KW-0547">Nucleotide-binding</keyword>
<feature type="compositionally biased region" description="Gly residues" evidence="8">
    <location>
        <begin position="590"/>
        <end position="642"/>
    </location>
</feature>
<dbReference type="CDD" id="cd14014">
    <property type="entry name" value="STKc_PknB_like"/>
    <property type="match status" value="1"/>
</dbReference>
<evidence type="ECO:0000256" key="2">
    <source>
        <dbReference type="ARBA" id="ARBA00022527"/>
    </source>
</evidence>
<feature type="compositionally biased region" description="Low complexity" evidence="8">
    <location>
        <begin position="388"/>
        <end position="398"/>
    </location>
</feature>
<gene>
    <name evidence="10" type="ORF">TPA0598_09_02040</name>
</gene>
<feature type="compositionally biased region" description="Gly residues" evidence="8">
    <location>
        <begin position="375"/>
        <end position="387"/>
    </location>
</feature>
<feature type="compositionally biased region" description="Low complexity" evidence="8">
    <location>
        <begin position="42"/>
        <end position="51"/>
    </location>
</feature>
<dbReference type="PROSITE" id="PS00108">
    <property type="entry name" value="PROTEIN_KINASE_ST"/>
    <property type="match status" value="1"/>
</dbReference>
<dbReference type="GO" id="GO:0005524">
    <property type="term" value="F:ATP binding"/>
    <property type="evidence" value="ECO:0007669"/>
    <property type="project" value="UniProtKB-UniRule"/>
</dbReference>
<evidence type="ECO:0000256" key="3">
    <source>
        <dbReference type="ARBA" id="ARBA00022679"/>
    </source>
</evidence>
<dbReference type="AlphaFoldDB" id="A0A0P4RE32"/>
<evidence type="ECO:0000256" key="5">
    <source>
        <dbReference type="ARBA" id="ARBA00022777"/>
    </source>
</evidence>
<dbReference type="SUPFAM" id="SSF56112">
    <property type="entry name" value="Protein kinase-like (PK-like)"/>
    <property type="match status" value="1"/>
</dbReference>
<feature type="compositionally biased region" description="Low complexity" evidence="8">
    <location>
        <begin position="406"/>
        <end position="431"/>
    </location>
</feature>
<evidence type="ECO:0000256" key="7">
    <source>
        <dbReference type="PROSITE-ProRule" id="PRU10141"/>
    </source>
</evidence>
<reference evidence="10 11" key="2">
    <citation type="journal article" date="2015" name="Stand. Genomic Sci.">
        <title>Draft genome sequence of marine-derived Streptomyces sp. TP-A0598, a producer of anti-MRSA antibiotic lydicamycins.</title>
        <authorList>
            <person name="Komaki H."/>
            <person name="Ichikawa N."/>
            <person name="Hosoyama A."/>
            <person name="Fujita N."/>
            <person name="Igarashi Y."/>
        </authorList>
    </citation>
    <scope>NUCLEOTIDE SEQUENCE [LARGE SCALE GENOMIC DNA]</scope>
    <source>
        <strain evidence="10 11">NBRC 110027</strain>
    </source>
</reference>
<dbReference type="PANTHER" id="PTHR43289">
    <property type="entry name" value="MITOGEN-ACTIVATED PROTEIN KINASE KINASE KINASE 20-RELATED"/>
    <property type="match status" value="1"/>
</dbReference>
<dbReference type="GO" id="GO:0004674">
    <property type="term" value="F:protein serine/threonine kinase activity"/>
    <property type="evidence" value="ECO:0007669"/>
    <property type="project" value="UniProtKB-KW"/>
</dbReference>
<feature type="compositionally biased region" description="Basic and acidic residues" evidence="8">
    <location>
        <begin position="548"/>
        <end position="566"/>
    </location>
</feature>
<dbReference type="Gene3D" id="3.30.200.20">
    <property type="entry name" value="Phosphorylase Kinase, domain 1"/>
    <property type="match status" value="1"/>
</dbReference>
<dbReference type="PROSITE" id="PS00107">
    <property type="entry name" value="PROTEIN_KINASE_ATP"/>
    <property type="match status" value="1"/>
</dbReference>
<accession>A0A0P4RE32</accession>
<keyword evidence="3" id="KW-0808">Transferase</keyword>
<dbReference type="PROSITE" id="PS50011">
    <property type="entry name" value="PROTEIN_KINASE_DOM"/>
    <property type="match status" value="1"/>
</dbReference>
<dbReference type="Gene3D" id="1.10.510.10">
    <property type="entry name" value="Transferase(Phosphotransferase) domain 1"/>
    <property type="match status" value="1"/>
</dbReference>
<keyword evidence="11" id="KW-1185">Reference proteome</keyword>
<feature type="region of interest" description="Disordered" evidence="8">
    <location>
        <begin position="527"/>
        <end position="654"/>
    </location>
</feature>
<evidence type="ECO:0000313" key="10">
    <source>
        <dbReference type="EMBL" id="GAO11913.1"/>
    </source>
</evidence>
<dbReference type="InterPro" id="IPR017441">
    <property type="entry name" value="Protein_kinase_ATP_BS"/>
</dbReference>
<evidence type="ECO:0000256" key="4">
    <source>
        <dbReference type="ARBA" id="ARBA00022741"/>
    </source>
</evidence>
<feature type="region of interest" description="Disordered" evidence="8">
    <location>
        <begin position="345"/>
        <end position="494"/>
    </location>
</feature>
<evidence type="ECO:0000256" key="8">
    <source>
        <dbReference type="SAM" id="MobiDB-lite"/>
    </source>
</evidence>
<sequence>MTAGERAQGGADGEPEASGANGGEPAGEPARSADGGAGHGAPGAAAAASGPQRGGDADLTGRLLGGRYRVTGRIGRGGMGVVCRAVDEVLGREVAVKVLRAYTDASAPELADLRTRMQREARAAARIRHSGVVTVHDVIDEDGRPVIVMELVDGPSLDDVLEQHGALDPREIARIGAQVMDALEAAHQVGVLHRDVKPGNVLLDNWGRRPGRSGTGGARVVLTDFGIASIEAPGDGATTHLTRSGELVGSLDYLPPERAQGQDPTPASDIWSLGMTLYAAVEGGGAPFRRTSVWSTLTAIVTEALPEPRRAGPLTPVLHALMAKNPADRPSAAQARDLLAAVAEGREPMPPPAPGASHPPTVTDVRAAGAPPAVGEGGPGAGAGGADGVSAGAAGPTGPAAPGPAAPGATGPSPAGPANAGVPPVGRPSGPGAQGGPPTEPTPLPESPPPTPTPTSTPAPAPPAPHAGHPAPPAAATGPYPAGSGERDTARVPARGRRRVLPAVAAVLAVLAAGGGLTYALVGGGASETVADRGRPSARPAGTPSGPDGRDAAEGKAGGEDGKDTGNGEGKGGGKSASPSASDRPSDSGGSKGTEPGGAGGSPGGQDGGSGDSQGGTDDGGGADGDHGGASGGTGGDGGSDGGEPTQGPSCESIGGGKANCDVWRSAHSYTASFEQVGTLNMGTNYFYCQAKLGRRETYGKWTNVWWAKTDDDSGNSGVYISVVYLKGGANDQPVPGLPTC</sequence>
<organism evidence="10 11">
    <name type="scientific">Streptomyces lydicamycinicus</name>
    <dbReference type="NCBI Taxonomy" id="1546107"/>
    <lineage>
        <taxon>Bacteria</taxon>
        <taxon>Bacillati</taxon>
        <taxon>Actinomycetota</taxon>
        <taxon>Actinomycetes</taxon>
        <taxon>Kitasatosporales</taxon>
        <taxon>Streptomycetaceae</taxon>
        <taxon>Streptomyces</taxon>
    </lineage>
</organism>
<dbReference type="InterPro" id="IPR008271">
    <property type="entry name" value="Ser/Thr_kinase_AS"/>
</dbReference>
<dbReference type="SMART" id="SM00220">
    <property type="entry name" value="S_TKc"/>
    <property type="match status" value="1"/>
</dbReference>
<feature type="compositionally biased region" description="Low complexity" evidence="8">
    <location>
        <begin position="576"/>
        <end position="589"/>
    </location>
</feature>
<evidence type="ECO:0000259" key="9">
    <source>
        <dbReference type="PROSITE" id="PS50011"/>
    </source>
</evidence>
<feature type="binding site" evidence="7">
    <location>
        <position position="97"/>
    </location>
    <ligand>
        <name>ATP</name>
        <dbReference type="ChEBI" id="CHEBI:30616"/>
    </ligand>
</feature>
<comment type="caution">
    <text evidence="10">The sequence shown here is derived from an EMBL/GenBank/DDBJ whole genome shotgun (WGS) entry which is preliminary data.</text>
</comment>
<dbReference type="InterPro" id="IPR011009">
    <property type="entry name" value="Kinase-like_dom_sf"/>
</dbReference>
<dbReference type="InterPro" id="IPR000719">
    <property type="entry name" value="Prot_kinase_dom"/>
</dbReference>
<feature type="compositionally biased region" description="Low complexity" evidence="8">
    <location>
        <begin position="474"/>
        <end position="483"/>
    </location>
</feature>
<reference evidence="11" key="1">
    <citation type="submission" date="2014-09" db="EMBL/GenBank/DDBJ databases">
        <title>Whole genome shotgun sequence of Streptomyces sp. NBRC 110027.</title>
        <authorList>
            <person name="Komaki H."/>
            <person name="Ichikawa N."/>
            <person name="Katano-Makiyama Y."/>
            <person name="Hosoyama A."/>
            <person name="Hashimoto M."/>
            <person name="Uohara A."/>
            <person name="Kitahashi Y."/>
            <person name="Ohji S."/>
            <person name="Kimura A."/>
            <person name="Yamazoe A."/>
            <person name="Igarashi Y."/>
            <person name="Fujita N."/>
        </authorList>
    </citation>
    <scope>NUCLEOTIDE SEQUENCE [LARGE SCALE GENOMIC DNA]</scope>
    <source>
        <strain evidence="11">NBRC 110027</strain>
    </source>
</reference>